<dbReference type="InterPro" id="IPR055411">
    <property type="entry name" value="LRR_FXL15/At3g58940/PEG3-like"/>
</dbReference>
<dbReference type="PANTHER" id="PTHR31900:SF32">
    <property type="entry name" value="F-BOX_RNI_FBD-LIKE DOMAIN PROTEIN"/>
    <property type="match status" value="1"/>
</dbReference>
<evidence type="ECO:0000313" key="3">
    <source>
        <dbReference type="Proteomes" id="UP001177140"/>
    </source>
</evidence>
<dbReference type="Proteomes" id="UP001177140">
    <property type="component" value="Unassembled WGS sequence"/>
</dbReference>
<dbReference type="SUPFAM" id="SSF52047">
    <property type="entry name" value="RNI-like"/>
    <property type="match status" value="1"/>
</dbReference>
<dbReference type="InterPro" id="IPR032675">
    <property type="entry name" value="LRR_dom_sf"/>
</dbReference>
<dbReference type="InterPro" id="IPR036047">
    <property type="entry name" value="F-box-like_dom_sf"/>
</dbReference>
<sequence length="489" mass="56090">MEETTIDSPPESPKHEDRFSLLPNALIHHILSFVADMKITVQMSILSNRWRHVWKSVPALTFAFEYEPGKANNFREFVTRTLMLRDDTDIHSLTVLWIDYLDMGSEVAGKVSTWVLSAARRKVKELVLCVGFNRSQSLSYEFPQCFFRSESLTELHLFMGNMYRSKLVLPESIYLPKLESVKFEDLLMSEVSMNQFFTGCPALKSVTISNCLMGELQIISNTLKHFKIAYSSFDPTINELGTSVLLFAPNLESFDTKHQPSLLFGLSVNSLVKADVEVIVQEKRNFPDTYSEIAGETKDVYATAMMLMLEKLHTVKELTLSPRFIQIISRSPDLWKTTRPQLANLHCMELCTFLSKSCAQAILYLLRISPNIDSLSVRIDKDCFAEQPTDLYSDEINFASETIEDYWKPGLTWPCMPLHLKVVELVDVIGSVNELRFIEVLLKYAAKLEKVVLFWNWDGPGNHMERVMKFNEKLHSLPRASSRVSTLFY</sequence>
<dbReference type="EMBL" id="JAJJMA010111367">
    <property type="protein sequence ID" value="MCL7031354.1"/>
    <property type="molecule type" value="Genomic_DNA"/>
</dbReference>
<evidence type="ECO:0000313" key="2">
    <source>
        <dbReference type="EMBL" id="MCL7031354.1"/>
    </source>
</evidence>
<gene>
    <name evidence="2" type="ORF">MKW94_017055</name>
</gene>
<name>A0AA41V508_PAPNU</name>
<comment type="caution">
    <text evidence="2">The sequence shown here is derived from an EMBL/GenBank/DDBJ whole genome shotgun (WGS) entry which is preliminary data.</text>
</comment>
<feature type="domain" description="F-box/LRR-repeat protein 15/At3g58940/PEG3-like LRR" evidence="1">
    <location>
        <begin position="112"/>
        <end position="253"/>
    </location>
</feature>
<dbReference type="SUPFAM" id="SSF81383">
    <property type="entry name" value="F-box domain"/>
    <property type="match status" value="1"/>
</dbReference>
<keyword evidence="3" id="KW-1185">Reference proteome</keyword>
<accession>A0AA41V508</accession>
<dbReference type="PANTHER" id="PTHR31900">
    <property type="entry name" value="F-BOX/RNI SUPERFAMILY PROTEIN-RELATED"/>
    <property type="match status" value="1"/>
</dbReference>
<dbReference type="Gene3D" id="3.80.10.10">
    <property type="entry name" value="Ribonuclease Inhibitor"/>
    <property type="match status" value="1"/>
</dbReference>
<dbReference type="AlphaFoldDB" id="A0AA41V508"/>
<reference evidence="2" key="1">
    <citation type="submission" date="2022-03" db="EMBL/GenBank/DDBJ databases">
        <title>A functionally conserved STORR gene fusion in Papaver species that diverged 16.8 million years ago.</title>
        <authorList>
            <person name="Catania T."/>
        </authorList>
    </citation>
    <scope>NUCLEOTIDE SEQUENCE</scope>
    <source>
        <strain evidence="2">S-191538</strain>
    </source>
</reference>
<protein>
    <recommendedName>
        <fullName evidence="1">F-box/LRR-repeat protein 15/At3g58940/PEG3-like LRR domain-containing protein</fullName>
    </recommendedName>
</protein>
<proteinExistence type="predicted"/>
<organism evidence="2 3">
    <name type="scientific">Papaver nudicaule</name>
    <name type="common">Iceland poppy</name>
    <dbReference type="NCBI Taxonomy" id="74823"/>
    <lineage>
        <taxon>Eukaryota</taxon>
        <taxon>Viridiplantae</taxon>
        <taxon>Streptophyta</taxon>
        <taxon>Embryophyta</taxon>
        <taxon>Tracheophyta</taxon>
        <taxon>Spermatophyta</taxon>
        <taxon>Magnoliopsida</taxon>
        <taxon>Ranunculales</taxon>
        <taxon>Papaveraceae</taxon>
        <taxon>Papaveroideae</taxon>
        <taxon>Papaver</taxon>
    </lineage>
</organism>
<dbReference type="Pfam" id="PF24758">
    <property type="entry name" value="LRR_At5g56370"/>
    <property type="match status" value="1"/>
</dbReference>
<dbReference type="InterPro" id="IPR050232">
    <property type="entry name" value="FBL13/AtMIF1-like"/>
</dbReference>
<evidence type="ECO:0000259" key="1">
    <source>
        <dbReference type="Pfam" id="PF24758"/>
    </source>
</evidence>